<dbReference type="GO" id="GO:0016491">
    <property type="term" value="F:oxidoreductase activity"/>
    <property type="evidence" value="ECO:0007669"/>
    <property type="project" value="InterPro"/>
</dbReference>
<dbReference type="Pfam" id="PF13602">
    <property type="entry name" value="ADH_zinc_N_2"/>
    <property type="match status" value="1"/>
</dbReference>
<dbReference type="AlphaFoldDB" id="A0A8J3WBR1"/>
<proteinExistence type="predicted"/>
<dbReference type="SUPFAM" id="SSF51735">
    <property type="entry name" value="NAD(P)-binding Rossmann-fold domains"/>
    <property type="match status" value="1"/>
</dbReference>
<dbReference type="SUPFAM" id="SSF50129">
    <property type="entry name" value="GroES-like"/>
    <property type="match status" value="1"/>
</dbReference>
<evidence type="ECO:0000259" key="1">
    <source>
        <dbReference type="SMART" id="SM00829"/>
    </source>
</evidence>
<dbReference type="RefSeq" id="WP_189242359.1">
    <property type="nucleotide sequence ID" value="NZ_BMQP01000013.1"/>
</dbReference>
<gene>
    <name evidence="2" type="ORF">Pro02_16310</name>
</gene>
<keyword evidence="3" id="KW-1185">Reference proteome</keyword>
<reference evidence="2" key="1">
    <citation type="submission" date="2021-01" db="EMBL/GenBank/DDBJ databases">
        <title>Whole genome shotgun sequence of Planobispora rosea NBRC 15558.</title>
        <authorList>
            <person name="Komaki H."/>
            <person name="Tamura T."/>
        </authorList>
    </citation>
    <scope>NUCLEOTIDE SEQUENCE</scope>
    <source>
        <strain evidence="2">NBRC 15558</strain>
    </source>
</reference>
<dbReference type="EMBL" id="BOOI01000012">
    <property type="protein sequence ID" value="GIH83223.1"/>
    <property type="molecule type" value="Genomic_DNA"/>
</dbReference>
<dbReference type="CDD" id="cd08267">
    <property type="entry name" value="MDR1"/>
    <property type="match status" value="1"/>
</dbReference>
<feature type="domain" description="Enoyl reductase (ER)" evidence="1">
    <location>
        <begin position="10"/>
        <end position="319"/>
    </location>
</feature>
<dbReference type="SMART" id="SM00829">
    <property type="entry name" value="PKS_ER"/>
    <property type="match status" value="1"/>
</dbReference>
<dbReference type="PANTHER" id="PTHR44013:SF1">
    <property type="entry name" value="ZINC-TYPE ALCOHOL DEHYDROGENASE-LIKE PROTEIN C16A3.02C"/>
    <property type="match status" value="1"/>
</dbReference>
<accession>A0A8J3WBR1</accession>
<dbReference type="InterPro" id="IPR020843">
    <property type="entry name" value="ER"/>
</dbReference>
<dbReference type="InterPro" id="IPR052733">
    <property type="entry name" value="Chloroplast_QOR"/>
</dbReference>
<dbReference type="Pfam" id="PF08240">
    <property type="entry name" value="ADH_N"/>
    <property type="match status" value="1"/>
</dbReference>
<dbReference type="InterPro" id="IPR036291">
    <property type="entry name" value="NAD(P)-bd_dom_sf"/>
</dbReference>
<comment type="caution">
    <text evidence="2">The sequence shown here is derived from an EMBL/GenBank/DDBJ whole genome shotgun (WGS) entry which is preliminary data.</text>
</comment>
<evidence type="ECO:0000313" key="3">
    <source>
        <dbReference type="Proteomes" id="UP000655044"/>
    </source>
</evidence>
<dbReference type="Gene3D" id="3.40.50.720">
    <property type="entry name" value="NAD(P)-binding Rossmann-like Domain"/>
    <property type="match status" value="1"/>
</dbReference>
<name>A0A8J3WBR1_PLARO</name>
<dbReference type="PANTHER" id="PTHR44013">
    <property type="entry name" value="ZINC-TYPE ALCOHOL DEHYDROGENASE-LIKE PROTEIN C16A3.02C"/>
    <property type="match status" value="1"/>
</dbReference>
<dbReference type="Proteomes" id="UP000655044">
    <property type="component" value="Unassembled WGS sequence"/>
</dbReference>
<dbReference type="InterPro" id="IPR013154">
    <property type="entry name" value="ADH-like_N"/>
</dbReference>
<dbReference type="Gene3D" id="3.90.180.10">
    <property type="entry name" value="Medium-chain alcohol dehydrogenases, catalytic domain"/>
    <property type="match status" value="1"/>
</dbReference>
<evidence type="ECO:0000313" key="2">
    <source>
        <dbReference type="EMBL" id="GIH83223.1"/>
    </source>
</evidence>
<dbReference type="InterPro" id="IPR011032">
    <property type="entry name" value="GroES-like_sf"/>
</dbReference>
<protein>
    <submittedName>
        <fullName evidence="2">NADPH:quinone reductase</fullName>
    </submittedName>
</protein>
<organism evidence="2 3">
    <name type="scientific">Planobispora rosea</name>
    <dbReference type="NCBI Taxonomy" id="35762"/>
    <lineage>
        <taxon>Bacteria</taxon>
        <taxon>Bacillati</taxon>
        <taxon>Actinomycetota</taxon>
        <taxon>Actinomycetes</taxon>
        <taxon>Streptosporangiales</taxon>
        <taxon>Streptosporangiaceae</taxon>
        <taxon>Planobispora</taxon>
    </lineage>
</organism>
<sequence>MKAIIRQEYGSAEVLRYADVDKPVPADDQVLVRVRAASINYGDRVDMHGSPTIARLVLGLRRPRQPVLGRAVAGTVEAAGAEVTGLRPGDEVFGETNQQGFAEYVAVPETRLAVKPPEVTFAQAATLPIAATTALQGLRLAEAGPGRTVLVNGASGAVGTFAVQLATLLGAEVTGVCSTRNAELVRSIGAHHVIDYTREDLTSGTRRFDVVFDLLGNHPLSGFRRMLAPKGVHIASHGNIGTFFGPLPRFAAIVAISPFLSRRLRVLNNKPTAEDLAFLSELVAAGKLTPVIQRTYPLSETADAVHHLETEHARGKIVLTV</sequence>